<evidence type="ECO:0000313" key="2">
    <source>
        <dbReference type="EMBL" id="GGK06298.1"/>
    </source>
</evidence>
<dbReference type="Proteomes" id="UP000599009">
    <property type="component" value="Unassembled WGS sequence"/>
</dbReference>
<proteinExistence type="predicted"/>
<evidence type="ECO:0000256" key="1">
    <source>
        <dbReference type="SAM" id="MobiDB-lite"/>
    </source>
</evidence>
<feature type="region of interest" description="Disordered" evidence="1">
    <location>
        <begin position="105"/>
        <end position="157"/>
    </location>
</feature>
<evidence type="ECO:0000313" key="3">
    <source>
        <dbReference type="Proteomes" id="UP000599009"/>
    </source>
</evidence>
<comment type="caution">
    <text evidence="2">The sequence shown here is derived from an EMBL/GenBank/DDBJ whole genome shotgun (WGS) entry which is preliminary data.</text>
</comment>
<gene>
    <name evidence="2" type="ORF">GCM10011394_14330</name>
</gene>
<organism evidence="2 3">
    <name type="scientific">Luteimonas terricola</name>
    <dbReference type="NCBI Taxonomy" id="645597"/>
    <lineage>
        <taxon>Bacteria</taxon>
        <taxon>Pseudomonadati</taxon>
        <taxon>Pseudomonadota</taxon>
        <taxon>Gammaproteobacteria</taxon>
        <taxon>Lysobacterales</taxon>
        <taxon>Lysobacteraceae</taxon>
        <taxon>Luteimonas</taxon>
    </lineage>
</organism>
<name>A0ABQ2ECK4_9GAMM</name>
<protein>
    <recommendedName>
        <fullName evidence="4">Secreted protein</fullName>
    </recommendedName>
</protein>
<dbReference type="EMBL" id="BMME01000001">
    <property type="protein sequence ID" value="GGK06298.1"/>
    <property type="molecule type" value="Genomic_DNA"/>
</dbReference>
<sequence length="157" mass="17563">MGAQRMGGIVLLVGYMVVVVRARHVRPMLHGMQLPNRCKHWLHEHGEGKQQQCCFTRESAAEPEKHFATIPRIDTVFQLASEIAILADKLQPNQHLTGLGRAVRTPVKAGPGRRPIPGAKRWPTHQSEHVRERVRRAPHAMSASARMQPFPTPDNAA</sequence>
<reference evidence="3" key="1">
    <citation type="journal article" date="2019" name="Int. J. Syst. Evol. Microbiol.">
        <title>The Global Catalogue of Microorganisms (GCM) 10K type strain sequencing project: providing services to taxonomists for standard genome sequencing and annotation.</title>
        <authorList>
            <consortium name="The Broad Institute Genomics Platform"/>
            <consortium name="The Broad Institute Genome Sequencing Center for Infectious Disease"/>
            <person name="Wu L."/>
            <person name="Ma J."/>
        </authorList>
    </citation>
    <scope>NUCLEOTIDE SEQUENCE [LARGE SCALE GENOMIC DNA]</scope>
    <source>
        <strain evidence="3">CGMCC 1.8985</strain>
    </source>
</reference>
<keyword evidence="3" id="KW-1185">Reference proteome</keyword>
<accession>A0ABQ2ECK4</accession>
<evidence type="ECO:0008006" key="4">
    <source>
        <dbReference type="Google" id="ProtNLM"/>
    </source>
</evidence>